<dbReference type="Proteomes" id="UP001056384">
    <property type="component" value="Chromosome 4"/>
</dbReference>
<proteinExistence type="inferred from homology"/>
<comment type="subunit">
    <text evidence="2">Monomer.</text>
</comment>
<evidence type="ECO:0000313" key="5">
    <source>
        <dbReference type="EMBL" id="USW52552.1"/>
    </source>
</evidence>
<keyword evidence="3" id="KW-0560">Oxidoreductase</keyword>
<organism evidence="5 6">
    <name type="scientific">Septoria linicola</name>
    <dbReference type="NCBI Taxonomy" id="215465"/>
    <lineage>
        <taxon>Eukaryota</taxon>
        <taxon>Fungi</taxon>
        <taxon>Dikarya</taxon>
        <taxon>Ascomycota</taxon>
        <taxon>Pezizomycotina</taxon>
        <taxon>Dothideomycetes</taxon>
        <taxon>Dothideomycetidae</taxon>
        <taxon>Mycosphaerellales</taxon>
        <taxon>Mycosphaerellaceae</taxon>
        <taxon>Septoria</taxon>
    </lineage>
</organism>
<dbReference type="InterPro" id="IPR020843">
    <property type="entry name" value="ER"/>
</dbReference>
<dbReference type="SMART" id="SM00829">
    <property type="entry name" value="PKS_ER"/>
    <property type="match status" value="1"/>
</dbReference>
<reference evidence="5" key="1">
    <citation type="submission" date="2022-06" db="EMBL/GenBank/DDBJ databases">
        <title>Complete genome sequences of two strains of the flax pathogen Septoria linicola.</title>
        <authorList>
            <person name="Lapalu N."/>
            <person name="Simon A."/>
            <person name="Demenou B."/>
            <person name="Paumier D."/>
            <person name="Guillot M.-P."/>
            <person name="Gout L."/>
            <person name="Valade R."/>
        </authorList>
    </citation>
    <scope>NUCLEOTIDE SEQUENCE</scope>
    <source>
        <strain evidence="5">SE15195</strain>
    </source>
</reference>
<evidence type="ECO:0000256" key="1">
    <source>
        <dbReference type="ARBA" id="ARBA00008072"/>
    </source>
</evidence>
<dbReference type="AlphaFoldDB" id="A0A9Q9AN58"/>
<feature type="domain" description="Enoyl reductase (ER)" evidence="4">
    <location>
        <begin position="11"/>
        <end position="337"/>
    </location>
</feature>
<dbReference type="OrthoDB" id="48317at2759"/>
<gene>
    <name evidence="5" type="ORF">Slin15195_G058710</name>
</gene>
<evidence type="ECO:0000256" key="3">
    <source>
        <dbReference type="ARBA" id="ARBA00023002"/>
    </source>
</evidence>
<dbReference type="InterPro" id="IPR011032">
    <property type="entry name" value="GroES-like_sf"/>
</dbReference>
<evidence type="ECO:0000313" key="6">
    <source>
        <dbReference type="Proteomes" id="UP001056384"/>
    </source>
</evidence>
<dbReference type="InterPro" id="IPR013154">
    <property type="entry name" value="ADH-like_N"/>
</dbReference>
<name>A0A9Q9AN58_9PEZI</name>
<dbReference type="EMBL" id="CP099421">
    <property type="protein sequence ID" value="USW52552.1"/>
    <property type="molecule type" value="Genomic_DNA"/>
</dbReference>
<accession>A0A9Q9AN58</accession>
<evidence type="ECO:0000256" key="2">
    <source>
        <dbReference type="ARBA" id="ARBA00011245"/>
    </source>
</evidence>
<protein>
    <submittedName>
        <fullName evidence="5">GroES-like superfamily, alcohol dehydrogenase-like, NAD(P)-binding domain superfamily</fullName>
    </submittedName>
</protein>
<keyword evidence="6" id="KW-1185">Reference proteome</keyword>
<dbReference type="InterPro" id="IPR036291">
    <property type="entry name" value="NAD(P)-bd_dom_sf"/>
</dbReference>
<dbReference type="PANTHER" id="PTHR45348">
    <property type="entry name" value="HYPOTHETICAL OXIDOREDUCTASE (EUROFUNG)"/>
    <property type="match status" value="1"/>
</dbReference>
<comment type="similarity">
    <text evidence="1">Belongs to the zinc-containing alcohol dehydrogenase family.</text>
</comment>
<dbReference type="Gene3D" id="3.90.180.10">
    <property type="entry name" value="Medium-chain alcohol dehydrogenases, catalytic domain"/>
    <property type="match status" value="1"/>
</dbReference>
<dbReference type="Gene3D" id="3.40.50.720">
    <property type="entry name" value="NAD(P)-binding Rossmann-like Domain"/>
    <property type="match status" value="1"/>
</dbReference>
<dbReference type="InterPro" id="IPR013149">
    <property type="entry name" value="ADH-like_C"/>
</dbReference>
<dbReference type="PANTHER" id="PTHR45348:SF2">
    <property type="entry name" value="ZINC-TYPE ALCOHOL DEHYDROGENASE-LIKE PROTEIN C2E1P3.01"/>
    <property type="match status" value="1"/>
</dbReference>
<evidence type="ECO:0000259" key="4">
    <source>
        <dbReference type="SMART" id="SM00829"/>
    </source>
</evidence>
<dbReference type="SUPFAM" id="SSF51735">
    <property type="entry name" value="NAD(P)-binding Rossmann-fold domains"/>
    <property type="match status" value="1"/>
</dbReference>
<dbReference type="Pfam" id="PF08240">
    <property type="entry name" value="ADH_N"/>
    <property type="match status" value="1"/>
</dbReference>
<dbReference type="GO" id="GO:0016651">
    <property type="term" value="F:oxidoreductase activity, acting on NAD(P)H"/>
    <property type="evidence" value="ECO:0007669"/>
    <property type="project" value="InterPro"/>
</dbReference>
<dbReference type="CDD" id="cd08249">
    <property type="entry name" value="enoyl_reductase_like"/>
    <property type="match status" value="1"/>
</dbReference>
<dbReference type="SUPFAM" id="SSF50129">
    <property type="entry name" value="GroES-like"/>
    <property type="match status" value="1"/>
</dbReference>
<dbReference type="Pfam" id="PF00107">
    <property type="entry name" value="ADH_zinc_N"/>
    <property type="match status" value="1"/>
</dbReference>
<sequence>MPTNSAAWILAAKAPLEVKEAPYPTAGPKDVIIKTAAVAINPLKYKIQDSNPPIGGKEIQYPTILGADLSGTIVEICEEVSTRNVGDRVIANANGTQSGQPARSAFQQFVQLVESNTTPLPESIALEAAAAGLFVPDQLGLHTGRLGSATNSNAPGPGSVLLVWGGSSSVGCCALQMAKAAGYEVYTTASKRNHDLCTSIGAIKVFDHSHIDVQDQIVSALEGKTIVGVYDAIVDKEKSFLTSARILAKANRQKMITAVLNPPEIDLPQGVQAQRLSIPALRAGPVYNIVHNWMANALANSTLKPRPDPEVIGEGLDFVQAGIDKVRQGVSAAKVVIKM</sequence>
<dbReference type="InterPro" id="IPR047122">
    <property type="entry name" value="Trans-enoyl_RdTase-like"/>
</dbReference>